<dbReference type="PRINTS" id="PR00368">
    <property type="entry name" value="FADPNR"/>
</dbReference>
<feature type="domain" description="FAD-dependent urate hydroxylase HpyO/Asp monooxygenase CreE-like FAD/NAD(P)-binding" evidence="2">
    <location>
        <begin position="57"/>
        <end position="209"/>
    </location>
</feature>
<evidence type="ECO:0000256" key="1">
    <source>
        <dbReference type="SAM" id="MobiDB-lite"/>
    </source>
</evidence>
<dbReference type="InterPro" id="IPR036188">
    <property type="entry name" value="FAD/NAD-bd_sf"/>
</dbReference>
<reference evidence="3 4" key="1">
    <citation type="submission" date="2019-05" db="EMBL/GenBank/DDBJ databases">
        <title>Mumia sp. nov., isolated from the intestinal contents of plateau pika (Ochotona curzoniae) in the Qinghai-Tibet plateau of China.</title>
        <authorList>
            <person name="Tian Z."/>
        </authorList>
    </citation>
    <scope>NUCLEOTIDE SEQUENCE [LARGE SCALE GENOMIC DNA]</scope>
    <source>
        <strain evidence="4">527</strain>
    </source>
</reference>
<dbReference type="InterPro" id="IPR033891">
    <property type="entry name" value="TTC38"/>
</dbReference>
<protein>
    <submittedName>
        <fullName evidence="3">Lycopene cyclase</fullName>
    </submittedName>
</protein>
<comment type="caution">
    <text evidence="3">The sequence shown here is derived from an EMBL/GenBank/DDBJ whole genome shotgun (WGS) entry which is preliminary data.</text>
</comment>
<feature type="compositionally biased region" description="Basic and acidic residues" evidence="1">
    <location>
        <begin position="17"/>
        <end position="27"/>
    </location>
</feature>
<dbReference type="EMBL" id="VDFR01000003">
    <property type="protein sequence ID" value="TNC52285.1"/>
    <property type="molecule type" value="Genomic_DNA"/>
</dbReference>
<name>A0A5C4N7H7_9ACTN</name>
<dbReference type="InterPro" id="IPR052189">
    <property type="entry name" value="L-asp_N-monooxygenase_NS-form"/>
</dbReference>
<gene>
    <name evidence="3" type="ORF">FHE65_00525</name>
</gene>
<dbReference type="PANTHER" id="PTHR40254:SF1">
    <property type="entry name" value="BLR0577 PROTEIN"/>
    <property type="match status" value="1"/>
</dbReference>
<dbReference type="InterPro" id="IPR011990">
    <property type="entry name" value="TPR-like_helical_dom_sf"/>
</dbReference>
<dbReference type="OrthoDB" id="101972at2"/>
<dbReference type="CDD" id="cd05804">
    <property type="entry name" value="StaR_like"/>
    <property type="match status" value="1"/>
</dbReference>
<dbReference type="SUPFAM" id="SSF51905">
    <property type="entry name" value="FAD/NAD(P)-binding domain"/>
    <property type="match status" value="1"/>
</dbReference>
<evidence type="ECO:0000313" key="4">
    <source>
        <dbReference type="Proteomes" id="UP000306740"/>
    </source>
</evidence>
<dbReference type="Gene3D" id="3.50.50.60">
    <property type="entry name" value="FAD/NAD(P)-binding domain"/>
    <property type="match status" value="1"/>
</dbReference>
<sequence>MRVARNVSPRAAPGQRETLKPSGDLKPDLTTIVTRVSAPPEPRCLVPAPRRTRPTVVIVGAGASGTLVALHLARTAGGRSTAVDVVLVDPADRWGRGPSFGTTDDQHLLNVPAAGMSVLPQDPAHFVAWRTRENPENGSDPGAFARRREFARYLDETLTDTYQGPPGDFASLTHLRTRAVALRRTTSGMVVATADGRELDADAVVVATGLPAAGHAWAPEALTDSAFFVPDPWAPGALDVVRRDRSGPGDVLLVGTGLTAVDVALSLTDAGNREDRVVRAISRNGRFPRRHATELKLAAIPDVSDWGDDLPSILDAAARHLATVRRDSGDWRPGADGLRFQVSTLWDRLSESDKLAFATEHAGAWNVLRHRMAPSSAALVAGLRDTGRLVLDAGSVLGAEPLPRGGLRVRVATGDDSQTSYDVGWVVNCTGPRADIRTLGDPFLDDLLRPRGGAALAEVATAGMGVRTRNGRLVDTEGRTDAPVWTLGALRRGELWESTAVPEIRSQALAVATSVLDTVAPQPRRLADGRLVSGHHPAARPRDPLGLPLSTTAEAAAAYNAGLERLMRLQDDVEVPLREAVAHDPDFALGHATLALLGHEAGADADVQASLEAAQRAVVTRGDERERSLVDVVAHRVRDVRHKGARALMNHLATHPRDILAVSAAVPTIAFSGVTDVQQEAWDLVEGLAPAYGDHWWYISLLAFTRQDQGRFEEAGLLAESALSCEPSSGHAVHALTHVMYETGQHESGRVWLDHWVAESGRSASHRAHFSWHAALHELALGDTEAVRQRYYSQLAPPTVTGVRALIDSGSLLWRWRMTTSEAAPPVQPVLDAVDVDLVERPQTPFVALHAAITLAGADEHARLAALARHCRSSSEPAVRTVVATVCDALLAAGEERWADAVALLDDVLPVLVQVGGSAAQREVVEETLLYCLVAVGAAERAGALLDARLERRPSPLDQRRRGDLSVTVG</sequence>
<dbReference type="InterPro" id="IPR038732">
    <property type="entry name" value="HpyO/CreE_NAD-binding"/>
</dbReference>
<dbReference type="Proteomes" id="UP000306740">
    <property type="component" value="Unassembled WGS sequence"/>
</dbReference>
<dbReference type="PANTHER" id="PTHR40254">
    <property type="entry name" value="BLR0577 PROTEIN"/>
    <property type="match status" value="1"/>
</dbReference>
<organism evidence="3 4">
    <name type="scientific">Mumia zhuanghuii</name>
    <dbReference type="NCBI Taxonomy" id="2585211"/>
    <lineage>
        <taxon>Bacteria</taxon>
        <taxon>Bacillati</taxon>
        <taxon>Actinomycetota</taxon>
        <taxon>Actinomycetes</taxon>
        <taxon>Propionibacteriales</taxon>
        <taxon>Nocardioidaceae</taxon>
        <taxon>Mumia</taxon>
    </lineage>
</organism>
<dbReference type="Pfam" id="PF13454">
    <property type="entry name" value="NAD_binding_9"/>
    <property type="match status" value="1"/>
</dbReference>
<proteinExistence type="predicted"/>
<evidence type="ECO:0000313" key="3">
    <source>
        <dbReference type="EMBL" id="TNC52285.1"/>
    </source>
</evidence>
<dbReference type="SUPFAM" id="SSF48452">
    <property type="entry name" value="TPR-like"/>
    <property type="match status" value="1"/>
</dbReference>
<evidence type="ECO:0000259" key="2">
    <source>
        <dbReference type="Pfam" id="PF13454"/>
    </source>
</evidence>
<feature type="region of interest" description="Disordered" evidence="1">
    <location>
        <begin position="1"/>
        <end position="27"/>
    </location>
</feature>
<dbReference type="Gene3D" id="1.25.40.10">
    <property type="entry name" value="Tetratricopeptide repeat domain"/>
    <property type="match status" value="1"/>
</dbReference>
<dbReference type="AlphaFoldDB" id="A0A5C4N7H7"/>
<accession>A0A5C4N7H7</accession>